<name>A0A938Y0Q6_9BACL</name>
<keyword evidence="2" id="KW-1185">Reference proteome</keyword>
<dbReference type="RefSeq" id="WP_204516714.1">
    <property type="nucleotide sequence ID" value="NZ_BAABIN010000009.1"/>
</dbReference>
<accession>A0A938Y0Q6</accession>
<reference evidence="1" key="1">
    <citation type="submission" date="2021-01" db="EMBL/GenBank/DDBJ databases">
        <title>Genomic Encyclopedia of Type Strains, Phase IV (KMG-IV): sequencing the most valuable type-strain genomes for metagenomic binning, comparative biology and taxonomic classification.</title>
        <authorList>
            <person name="Goeker M."/>
        </authorList>
    </citation>
    <scope>NUCLEOTIDE SEQUENCE</scope>
    <source>
        <strain evidence="1">DSM 25523</strain>
    </source>
</reference>
<organism evidence="1 2">
    <name type="scientific">Brevibacillus fulvus</name>
    <dbReference type="NCBI Taxonomy" id="1125967"/>
    <lineage>
        <taxon>Bacteria</taxon>
        <taxon>Bacillati</taxon>
        <taxon>Bacillota</taxon>
        <taxon>Bacilli</taxon>
        <taxon>Bacillales</taxon>
        <taxon>Paenibacillaceae</taxon>
        <taxon>Brevibacillus</taxon>
    </lineage>
</organism>
<dbReference type="EMBL" id="JAFBEB010000001">
    <property type="protein sequence ID" value="MBM7589015.1"/>
    <property type="molecule type" value="Genomic_DNA"/>
</dbReference>
<dbReference type="Proteomes" id="UP000717624">
    <property type="component" value="Unassembled WGS sequence"/>
</dbReference>
<dbReference type="AlphaFoldDB" id="A0A938Y0Q6"/>
<comment type="caution">
    <text evidence="1">The sequence shown here is derived from an EMBL/GenBank/DDBJ whole genome shotgun (WGS) entry which is preliminary data.</text>
</comment>
<proteinExistence type="predicted"/>
<evidence type="ECO:0000313" key="2">
    <source>
        <dbReference type="Proteomes" id="UP000717624"/>
    </source>
</evidence>
<gene>
    <name evidence="1" type="ORF">JOD01_000601</name>
</gene>
<sequence>MIEIGIFIFDVDSNLKATLSSELKFTATHYNHFCEDVKYLIRESKDIVFFSQMSAQNNNSFTIFSMLQSTMAKNQTPTAICLRAGV</sequence>
<protein>
    <submittedName>
        <fullName evidence="1">Uncharacterized protein</fullName>
    </submittedName>
</protein>
<evidence type="ECO:0000313" key="1">
    <source>
        <dbReference type="EMBL" id="MBM7589015.1"/>
    </source>
</evidence>